<dbReference type="Pfam" id="PF07280">
    <property type="entry name" value="Ac110_PIF"/>
    <property type="match status" value="1"/>
</dbReference>
<name>A0A109WW44_9BBAC</name>
<evidence type="ECO:0000313" key="1">
    <source>
        <dbReference type="EMBL" id="AMF83786.1"/>
    </source>
</evidence>
<dbReference type="EMBL" id="KU593505">
    <property type="protein sequence ID" value="AMF83786.1"/>
    <property type="molecule type" value="Genomic_DNA"/>
</dbReference>
<organism evidence="1 2">
    <name type="scientific">Cnaphalocrocis medinalis granulovirus</name>
    <dbReference type="NCBI Taxonomy" id="1750712"/>
    <lineage>
        <taxon>Viruses</taxon>
        <taxon>Viruses incertae sedis</taxon>
        <taxon>Naldaviricetes</taxon>
        <taxon>Lefavirales</taxon>
        <taxon>Baculoviridae</taxon>
        <taxon>Betabaculovirus</taxon>
        <taxon>Betabaculovirus cnamedinalis</taxon>
    </lineage>
</organism>
<reference evidence="1 2" key="1">
    <citation type="journal article" date="2015" name="Virol. Sin.">
        <title>Genome sequencing and analysis of a granulovirus isolated from the Asiatic rice leafroller, Cnaphalocrocis medinalis.</title>
        <authorList>
            <person name="Zhang S."/>
            <person name="Zhu Z."/>
            <person name="Sun S."/>
            <person name="Chen Q."/>
            <person name="Deng F."/>
            <person name="Yang K."/>
        </authorList>
    </citation>
    <scope>NUCLEOTIDE SEQUENCE [LARGE SCALE GENOMIC DNA]</scope>
    <source>
        <strain evidence="1 2">Enping</strain>
    </source>
</reference>
<dbReference type="GeneID" id="26855061"/>
<dbReference type="OrthoDB" id="28825at10239"/>
<gene>
    <name evidence="1" type="primary">Ac110</name>
</gene>
<dbReference type="KEGG" id="vg:26855061"/>
<dbReference type="Proteomes" id="UP000202719">
    <property type="component" value="Segment"/>
</dbReference>
<protein>
    <submittedName>
        <fullName evidence="1">Ac110</fullName>
    </submittedName>
</protein>
<evidence type="ECO:0000313" key="2">
    <source>
        <dbReference type="Proteomes" id="UP000202719"/>
    </source>
</evidence>
<sequence length="48" mass="5808">MYVMIGLTLLCVIVLYILKLNKNQETERLLYEHKFIPVPLKKYVNKKR</sequence>
<dbReference type="InterPro" id="IPR009903">
    <property type="entry name" value="AcMNPV_AC110"/>
</dbReference>
<proteinExistence type="predicted"/>
<dbReference type="RefSeq" id="YP_009229953.1">
    <property type="nucleotide sequence ID" value="NC_029304.2"/>
</dbReference>
<keyword evidence="2" id="KW-1185">Reference proteome</keyword>
<accession>A0A109WW44</accession>